<sequence length="209" mass="23812">MLTTTQIQEAKFWFYFMLVSLILSGIDPVADRLTWLLETFPVMIGLLVLGSTFRRFPLTILSYRLFAIFGLILIIGGYYSYAANPLFDWIQVEFDLARNHYDRMGHFMQGVVPAIVGRELLLRTSPLQRGKWLFAIACAISLAISASYELIEWWTAVINEQAAEAFLGTQGDNWDAQWDMFLALCGSVVAQLTLSRTHDRQLKALDAQF</sequence>
<reference evidence="2" key="1">
    <citation type="journal article" date="2015" name="Nature">
        <title>Complex archaea that bridge the gap between prokaryotes and eukaryotes.</title>
        <authorList>
            <person name="Spang A."/>
            <person name="Saw J.H."/>
            <person name="Jorgensen S.L."/>
            <person name="Zaremba-Niedzwiedzka K."/>
            <person name="Martijn J."/>
            <person name="Lind A.E."/>
            <person name="van Eijk R."/>
            <person name="Schleper C."/>
            <person name="Guy L."/>
            <person name="Ettema T.J."/>
        </authorList>
    </citation>
    <scope>NUCLEOTIDE SEQUENCE</scope>
</reference>
<keyword evidence="1" id="KW-0812">Transmembrane</keyword>
<evidence type="ECO:0008006" key="3">
    <source>
        <dbReference type="Google" id="ProtNLM"/>
    </source>
</evidence>
<protein>
    <recommendedName>
        <fullName evidence="3">Inner membrane protein YjdF</fullName>
    </recommendedName>
</protein>
<dbReference type="PIRSF" id="PIRSF020606">
    <property type="entry name" value="UCP020606"/>
    <property type="match status" value="1"/>
</dbReference>
<dbReference type="Pfam" id="PF09997">
    <property type="entry name" value="DUF2238"/>
    <property type="match status" value="1"/>
</dbReference>
<name>A0A0F9SNS4_9ZZZZ</name>
<dbReference type="InterPro" id="IPR014509">
    <property type="entry name" value="YjdF-like"/>
</dbReference>
<keyword evidence="1" id="KW-0472">Membrane</keyword>
<dbReference type="InterPro" id="IPR058534">
    <property type="entry name" value="YjdF"/>
</dbReference>
<feature type="transmembrane region" description="Helical" evidence="1">
    <location>
        <begin position="133"/>
        <end position="156"/>
    </location>
</feature>
<feature type="transmembrane region" description="Helical" evidence="1">
    <location>
        <begin position="12"/>
        <end position="29"/>
    </location>
</feature>
<evidence type="ECO:0000256" key="1">
    <source>
        <dbReference type="SAM" id="Phobius"/>
    </source>
</evidence>
<keyword evidence="1" id="KW-1133">Transmembrane helix</keyword>
<gene>
    <name evidence="2" type="ORF">LCGC14_0495520</name>
</gene>
<feature type="transmembrane region" description="Helical" evidence="1">
    <location>
        <begin position="65"/>
        <end position="83"/>
    </location>
</feature>
<accession>A0A0F9SNS4</accession>
<feature type="transmembrane region" description="Helical" evidence="1">
    <location>
        <begin position="35"/>
        <end position="53"/>
    </location>
</feature>
<comment type="caution">
    <text evidence="2">The sequence shown here is derived from an EMBL/GenBank/DDBJ whole genome shotgun (WGS) entry which is preliminary data.</text>
</comment>
<proteinExistence type="predicted"/>
<dbReference type="AlphaFoldDB" id="A0A0F9SNS4"/>
<organism evidence="2">
    <name type="scientific">marine sediment metagenome</name>
    <dbReference type="NCBI Taxonomy" id="412755"/>
    <lineage>
        <taxon>unclassified sequences</taxon>
        <taxon>metagenomes</taxon>
        <taxon>ecological metagenomes</taxon>
    </lineage>
</organism>
<evidence type="ECO:0000313" key="2">
    <source>
        <dbReference type="EMBL" id="KKN64027.1"/>
    </source>
</evidence>
<dbReference type="EMBL" id="LAZR01000569">
    <property type="protein sequence ID" value="KKN64027.1"/>
    <property type="molecule type" value="Genomic_DNA"/>
</dbReference>